<dbReference type="PaxDb" id="4113-PGSC0003DMT400086394"/>
<evidence type="ECO:0008006" key="3">
    <source>
        <dbReference type="Google" id="ProtNLM"/>
    </source>
</evidence>
<proteinExistence type="predicted"/>
<organism evidence="1 2">
    <name type="scientific">Solanum tuberosum</name>
    <name type="common">Potato</name>
    <dbReference type="NCBI Taxonomy" id="4113"/>
    <lineage>
        <taxon>Eukaryota</taxon>
        <taxon>Viridiplantae</taxon>
        <taxon>Streptophyta</taxon>
        <taxon>Embryophyta</taxon>
        <taxon>Tracheophyta</taxon>
        <taxon>Spermatophyta</taxon>
        <taxon>Magnoliopsida</taxon>
        <taxon>eudicotyledons</taxon>
        <taxon>Gunneridae</taxon>
        <taxon>Pentapetalae</taxon>
        <taxon>asterids</taxon>
        <taxon>lamiids</taxon>
        <taxon>Solanales</taxon>
        <taxon>Solanaceae</taxon>
        <taxon>Solanoideae</taxon>
        <taxon>Solaneae</taxon>
        <taxon>Solanum</taxon>
    </lineage>
</organism>
<protein>
    <recommendedName>
        <fullName evidence="3">Polyprotein protein</fullName>
    </recommendedName>
</protein>
<reference evidence="2" key="1">
    <citation type="journal article" date="2011" name="Nature">
        <title>Genome sequence and analysis of the tuber crop potato.</title>
        <authorList>
            <consortium name="The Potato Genome Sequencing Consortium"/>
        </authorList>
    </citation>
    <scope>NUCLEOTIDE SEQUENCE [LARGE SCALE GENOMIC DNA]</scope>
    <source>
        <strain evidence="2">cv. DM1-3 516 R44</strain>
    </source>
</reference>
<dbReference type="Gramene" id="PGSC0003DMT400086394">
    <property type="protein sequence ID" value="PGSC0003DMT400086394"/>
    <property type="gene ID" value="PGSC0003DMG400035965"/>
</dbReference>
<dbReference type="AlphaFoldDB" id="M1DBM9"/>
<keyword evidence="2" id="KW-1185">Reference proteome</keyword>
<accession>M1DBM9</accession>
<sequence length="131" mass="14224">MLYKMGHLAHSADVRTSQVEAITLGMIEREIVATLAPLRADMRDHKLALYDLTVRVAACEKTQGASDEVTALKADITRVDDVVAESEAEIDEKHLGVTDAADYDDLADLDGARVHTNVQASLRDVSMVDSS</sequence>
<dbReference type="Proteomes" id="UP000011115">
    <property type="component" value="Unassembled WGS sequence"/>
</dbReference>
<dbReference type="InParanoid" id="M1DBM9"/>
<dbReference type="EnsemblPlants" id="PGSC0003DMT400086394">
    <property type="protein sequence ID" value="PGSC0003DMT400086394"/>
    <property type="gene ID" value="PGSC0003DMG400035965"/>
</dbReference>
<name>M1DBM9_SOLTU</name>
<evidence type="ECO:0000313" key="2">
    <source>
        <dbReference type="Proteomes" id="UP000011115"/>
    </source>
</evidence>
<reference evidence="1" key="2">
    <citation type="submission" date="2015-06" db="UniProtKB">
        <authorList>
            <consortium name="EnsemblPlants"/>
        </authorList>
    </citation>
    <scope>IDENTIFICATION</scope>
    <source>
        <strain evidence="1">DM1-3 516 R44</strain>
    </source>
</reference>
<dbReference type="HOGENOM" id="CLU_029307_2_4_1"/>
<evidence type="ECO:0000313" key="1">
    <source>
        <dbReference type="EnsemblPlants" id="PGSC0003DMT400086394"/>
    </source>
</evidence>